<organism evidence="3 4">
    <name type="scientific">Streptomyces sodiiphilus</name>
    <dbReference type="NCBI Taxonomy" id="226217"/>
    <lineage>
        <taxon>Bacteria</taxon>
        <taxon>Bacillati</taxon>
        <taxon>Actinomycetota</taxon>
        <taxon>Actinomycetes</taxon>
        <taxon>Kitasatosporales</taxon>
        <taxon>Streptomycetaceae</taxon>
        <taxon>Streptomyces</taxon>
    </lineage>
</organism>
<proteinExistence type="predicted"/>
<feature type="transmembrane region" description="Helical" evidence="2">
    <location>
        <begin position="41"/>
        <end position="64"/>
    </location>
</feature>
<dbReference type="Proteomes" id="UP001501303">
    <property type="component" value="Unassembled WGS sequence"/>
</dbReference>
<evidence type="ECO:0008006" key="5">
    <source>
        <dbReference type="Google" id="ProtNLM"/>
    </source>
</evidence>
<feature type="transmembrane region" description="Helical" evidence="2">
    <location>
        <begin position="140"/>
        <end position="159"/>
    </location>
</feature>
<keyword evidence="2" id="KW-0812">Transmembrane</keyword>
<dbReference type="EMBL" id="BAAAMJ010000009">
    <property type="protein sequence ID" value="GAA1901764.1"/>
    <property type="molecule type" value="Genomic_DNA"/>
</dbReference>
<comment type="caution">
    <text evidence="3">The sequence shown here is derived from an EMBL/GenBank/DDBJ whole genome shotgun (WGS) entry which is preliminary data.</text>
</comment>
<evidence type="ECO:0000313" key="3">
    <source>
        <dbReference type="EMBL" id="GAA1901764.1"/>
    </source>
</evidence>
<reference evidence="4" key="1">
    <citation type="journal article" date="2019" name="Int. J. Syst. Evol. Microbiol.">
        <title>The Global Catalogue of Microorganisms (GCM) 10K type strain sequencing project: providing services to taxonomists for standard genome sequencing and annotation.</title>
        <authorList>
            <consortium name="The Broad Institute Genomics Platform"/>
            <consortium name="The Broad Institute Genome Sequencing Center for Infectious Disease"/>
            <person name="Wu L."/>
            <person name="Ma J."/>
        </authorList>
    </citation>
    <scope>NUCLEOTIDE SEQUENCE [LARGE SCALE GENOMIC DNA]</scope>
    <source>
        <strain evidence="4">JCM 13581</strain>
    </source>
</reference>
<gene>
    <name evidence="3" type="ORF">GCM10009716_09490</name>
</gene>
<evidence type="ECO:0000256" key="1">
    <source>
        <dbReference type="SAM" id="MobiDB-lite"/>
    </source>
</evidence>
<feature type="compositionally biased region" description="Basic and acidic residues" evidence="1">
    <location>
        <begin position="183"/>
        <end position="202"/>
    </location>
</feature>
<sequence length="215" mass="23872">MTTSYSRYSRKEPRVPDAGPRGLLRQAKLDEHLPADHRLSLVYRIGAGLMGIFLVVFGVLGLTAQIAFWTTEENTVFGLNTNGALSFLSIVVGLALFAGMIRGGNFASTLNIALGVGFVLSGFVHLAVLETGWNILNFRISNVIFSFAVGVALLTFGMYGRVSGRLPHDNPYWQARHPGQAEQEQRLRHEARERQRELMDARHGRRERGVSPPRN</sequence>
<feature type="region of interest" description="Disordered" evidence="1">
    <location>
        <begin position="172"/>
        <end position="215"/>
    </location>
</feature>
<dbReference type="Pfam" id="PF14325">
    <property type="entry name" value="DUF4383"/>
    <property type="match status" value="1"/>
</dbReference>
<name>A0ABP5A5G7_9ACTN</name>
<evidence type="ECO:0000256" key="2">
    <source>
        <dbReference type="SAM" id="Phobius"/>
    </source>
</evidence>
<keyword evidence="4" id="KW-1185">Reference proteome</keyword>
<keyword evidence="2" id="KW-0472">Membrane</keyword>
<protein>
    <recommendedName>
        <fullName evidence="5">DUF4383 domain-containing protein</fullName>
    </recommendedName>
</protein>
<feature type="transmembrane region" description="Helical" evidence="2">
    <location>
        <begin position="84"/>
        <end position="101"/>
    </location>
</feature>
<evidence type="ECO:0000313" key="4">
    <source>
        <dbReference type="Proteomes" id="UP001501303"/>
    </source>
</evidence>
<feature type="transmembrane region" description="Helical" evidence="2">
    <location>
        <begin position="108"/>
        <end position="128"/>
    </location>
</feature>
<keyword evidence="2" id="KW-1133">Transmembrane helix</keyword>
<accession>A0ABP5A5G7</accession>
<feature type="region of interest" description="Disordered" evidence="1">
    <location>
        <begin position="1"/>
        <end position="21"/>
    </location>
</feature>
<dbReference type="RefSeq" id="WP_344259088.1">
    <property type="nucleotide sequence ID" value="NZ_BAAAMJ010000009.1"/>
</dbReference>